<feature type="region of interest" description="Disordered" evidence="1">
    <location>
        <begin position="1276"/>
        <end position="1295"/>
    </location>
</feature>
<keyword evidence="4" id="KW-1185">Reference proteome</keyword>
<reference evidence="4" key="1">
    <citation type="submission" date="2017-01" db="EMBL/GenBank/DDBJ databases">
        <authorList>
            <person name="Wang Y."/>
            <person name="White M."/>
            <person name="Kvist S."/>
            <person name="Moncalvo J.-M."/>
        </authorList>
    </citation>
    <scope>NUCLEOTIDE SEQUENCE [LARGE SCALE GENOMIC DNA]</scope>
    <source>
        <strain evidence="4">ID-206-W2</strain>
    </source>
</reference>
<dbReference type="SUPFAM" id="SSF49879">
    <property type="entry name" value="SMAD/FHA domain"/>
    <property type="match status" value="1"/>
</dbReference>
<feature type="compositionally biased region" description="Basic and acidic residues" evidence="1">
    <location>
        <begin position="14"/>
        <end position="24"/>
    </location>
</feature>
<dbReference type="PROSITE" id="PS50006">
    <property type="entry name" value="FHA_DOMAIN"/>
    <property type="match status" value="1"/>
</dbReference>
<feature type="compositionally biased region" description="Polar residues" evidence="1">
    <location>
        <begin position="1372"/>
        <end position="1391"/>
    </location>
</feature>
<sequence>MSSRKKLHLINRNRHLEKSPRKIPPDPPYYASTANIDFFNGQGSSRVSSVPKVLQAAGYLDTSFNDDFVSKNRKLKISDKNSSNLNIIKFEPNSPRNLNSRFRSKHKHRFLTPKKSPLSRAPINDFISPISPTQIKNELTQTQNSTFILKNSFIHSQNVNKWNLYIRNYYSSTSVARLILENGTYSLGRSPQADIRLDSQRVSGKHALLEIGKNLYLHILKSKNGVSIGDFKNKIKQESTIKINNHSRIWLADIEIYVEIHNGTNNIQNQPYWVFHHNESNNTPFLVQPSPKKPSSPYILIEKNQYSNNLVAFPISPTKTPLSKAKPLFNDLPSSPVQSSSFKIHSYNYQNSLENNSYSPAPTSHKISPQFKPDSYEPSVELNANPPITNTEFSSPGKSPPLKISTGLNISNTIEDFFNNLSISQESCLSVLSDENVFSNNPTNSQMSKNEITAAQGAQSPIIDKKISRLNKETLKSPSPSLKSSQKILIENSNYNFHNSSFYLHNNKTPTKSSPNYNPTVLLTPQSIPKIESNPNAFPQVDPIPIYNKQVIVFPEWRAELHSISQTLNTQSTVYSDCDLSQDIYGSGLLTEINPSIFSHIHDSTPEFAQLSDINPITEQLSTPSQYLSCFPSNHLANISPFPQSPPSPSLHLSISSPYSSSSTDNAFFLDQVNSNLYLTSSPSSNCSFFEDESIEASTAKLQNPNSQPDPNKNNEGIESESLDFFSFIPRLDPIFSAKSFSHFERNHSFSLAKTRSFTQNPPKRRYYSMPKSKPTILNIDTKDHNNTSFSKPIFTEKIHRIKKSSSFSFIRNRSEYSIHRNISLPTLKRDINHKQVLASFKKLSIQNLPVHTLSELGDKHHEHIDLINKSDFSNALIVNNDKCENTENCPNTNKPSLSLEKLKLLLNNIDNKSLTSLLSQSKSLPSIDAFYFDIPGSSFYIDADKESNLKKISKNSSMSALPEIKTVILAPHKKCFKPVIKRIKIKFSSTFNNDISSFSTSSRNANCVVNYNHLNKSRSANFENSSEKYQEVLRSSYSLQPIKNLNEFDSSFLRDSSASCSAKSFDFNTKKLKSARINYSNPLKLENSTGPMRSRSENIDSCSRLDTSNKSSTRSACFISEAPLKHENITEPFSYSQYNSDSHEYSSDEVPTQIETPFDEEYRGLTGKNLIAIKNDVYVDVKKYNSKNRYIVDYVDNKLINSGMQFNLRKLSRIPLPFEPEVRKALNPISHNIEFVANLSFINKIGECLKNHGSQKNLVGDKNLKISNNFHNITSDSDYKSSSPKRTSESSFQFENKAKSKKIKLKKKSFTVTDSEEEKSDDLTKFKTVLNMKSDFSQHDTAINDIHDVGDDSSINLGLRISEKVKKDSCKGQNESFQKPLQRSNTQSSQRKVDSQKSKKNKIIKHLGVRKSVRNSNHISHSSINDVCSDTVKNKPLSIPGTGLKCLDIASSLKRLPTMSNAISNSLLRGASSSVNTLTNVTSQSYGVNKIPIQHSKDTGNKGTVTENINESCSGKDKIADNKNLATFSNNANEKVGVRCGNQATATKRKAYLGVSLRRRSNNINAAFTKFITK</sequence>
<feature type="compositionally biased region" description="Low complexity" evidence="1">
    <location>
        <begin position="1282"/>
        <end position="1292"/>
    </location>
</feature>
<feature type="domain" description="FHA" evidence="2">
    <location>
        <begin position="185"/>
        <end position="233"/>
    </location>
</feature>
<feature type="region of interest" description="Disordered" evidence="1">
    <location>
        <begin position="1"/>
        <end position="26"/>
    </location>
</feature>
<name>A0A1R1YTQ7_9FUNG</name>
<evidence type="ECO:0000313" key="4">
    <source>
        <dbReference type="Proteomes" id="UP000187429"/>
    </source>
</evidence>
<protein>
    <recommendedName>
        <fullName evidence="2">FHA domain-containing protein</fullName>
    </recommendedName>
</protein>
<dbReference type="EMBL" id="LSSM01000039">
    <property type="protein sequence ID" value="OMJ30274.1"/>
    <property type="molecule type" value="Genomic_DNA"/>
</dbReference>
<dbReference type="InterPro" id="IPR000253">
    <property type="entry name" value="FHA_dom"/>
</dbReference>
<gene>
    <name evidence="3" type="ORF">AYI69_g182</name>
</gene>
<feature type="compositionally biased region" description="Basic residues" evidence="1">
    <location>
        <begin position="1"/>
        <end position="13"/>
    </location>
</feature>
<evidence type="ECO:0000259" key="2">
    <source>
        <dbReference type="PROSITE" id="PS50006"/>
    </source>
</evidence>
<dbReference type="Proteomes" id="UP000187429">
    <property type="component" value="Unassembled WGS sequence"/>
</dbReference>
<feature type="region of interest" description="Disordered" evidence="1">
    <location>
        <begin position="1084"/>
        <end position="1107"/>
    </location>
</feature>
<accession>A0A1R1YTQ7</accession>
<dbReference type="SMART" id="SM00240">
    <property type="entry name" value="FHA"/>
    <property type="match status" value="1"/>
</dbReference>
<dbReference type="OrthoDB" id="5600584at2759"/>
<proteinExistence type="predicted"/>
<dbReference type="InterPro" id="IPR008984">
    <property type="entry name" value="SMAD_FHA_dom_sf"/>
</dbReference>
<organism evidence="3 4">
    <name type="scientific">Smittium culicis</name>
    <dbReference type="NCBI Taxonomy" id="133412"/>
    <lineage>
        <taxon>Eukaryota</taxon>
        <taxon>Fungi</taxon>
        <taxon>Fungi incertae sedis</taxon>
        <taxon>Zoopagomycota</taxon>
        <taxon>Kickxellomycotina</taxon>
        <taxon>Harpellomycetes</taxon>
        <taxon>Harpellales</taxon>
        <taxon>Legeriomycetaceae</taxon>
        <taxon>Smittium</taxon>
    </lineage>
</organism>
<comment type="caution">
    <text evidence="3">The sequence shown here is derived from an EMBL/GenBank/DDBJ whole genome shotgun (WGS) entry which is preliminary data.</text>
</comment>
<dbReference type="CDD" id="cd00060">
    <property type="entry name" value="FHA"/>
    <property type="match status" value="1"/>
</dbReference>
<evidence type="ECO:0000313" key="3">
    <source>
        <dbReference type="EMBL" id="OMJ30274.1"/>
    </source>
</evidence>
<feature type="region of interest" description="Disordered" evidence="1">
    <location>
        <begin position="1369"/>
        <end position="1406"/>
    </location>
</feature>
<dbReference type="Pfam" id="PF00498">
    <property type="entry name" value="FHA"/>
    <property type="match status" value="1"/>
</dbReference>
<dbReference type="Gene3D" id="2.60.200.20">
    <property type="match status" value="1"/>
</dbReference>
<evidence type="ECO:0000256" key="1">
    <source>
        <dbReference type="SAM" id="MobiDB-lite"/>
    </source>
</evidence>